<gene>
    <name evidence="2" type="ORF">BCF44_125114</name>
</gene>
<dbReference type="Pfam" id="PF01494">
    <property type="entry name" value="FAD_binding_3"/>
    <property type="match status" value="1"/>
</dbReference>
<dbReference type="AlphaFoldDB" id="A0A3E0GUZ7"/>
<reference evidence="2 3" key="1">
    <citation type="submission" date="2018-08" db="EMBL/GenBank/DDBJ databases">
        <title>Genomic Encyclopedia of Archaeal and Bacterial Type Strains, Phase II (KMG-II): from individual species to whole genera.</title>
        <authorList>
            <person name="Goeker M."/>
        </authorList>
    </citation>
    <scope>NUCLEOTIDE SEQUENCE [LARGE SCALE GENOMIC DNA]</scope>
    <source>
        <strain evidence="2 3">DSM 45791</strain>
    </source>
</reference>
<organism evidence="2 3">
    <name type="scientific">Kutzneria buriramensis</name>
    <dbReference type="NCBI Taxonomy" id="1045776"/>
    <lineage>
        <taxon>Bacteria</taxon>
        <taxon>Bacillati</taxon>
        <taxon>Actinomycetota</taxon>
        <taxon>Actinomycetes</taxon>
        <taxon>Pseudonocardiales</taxon>
        <taxon>Pseudonocardiaceae</taxon>
        <taxon>Kutzneria</taxon>
    </lineage>
</organism>
<dbReference type="InterPro" id="IPR051704">
    <property type="entry name" value="FAD_aromatic-hydroxylase"/>
</dbReference>
<dbReference type="Proteomes" id="UP000256269">
    <property type="component" value="Unassembled WGS sequence"/>
</dbReference>
<dbReference type="InterPro" id="IPR036188">
    <property type="entry name" value="FAD/NAD-bd_sf"/>
</dbReference>
<dbReference type="GO" id="GO:0071949">
    <property type="term" value="F:FAD binding"/>
    <property type="evidence" value="ECO:0007669"/>
    <property type="project" value="InterPro"/>
</dbReference>
<dbReference type="Gene3D" id="3.50.50.60">
    <property type="entry name" value="FAD/NAD(P)-binding domain"/>
    <property type="match status" value="1"/>
</dbReference>
<dbReference type="PANTHER" id="PTHR46865">
    <property type="entry name" value="OXIDOREDUCTASE-RELATED"/>
    <property type="match status" value="1"/>
</dbReference>
<dbReference type="OrthoDB" id="4293235at2"/>
<dbReference type="EMBL" id="QUNO01000025">
    <property type="protein sequence ID" value="REH29499.1"/>
    <property type="molecule type" value="Genomic_DNA"/>
</dbReference>
<dbReference type="Gene3D" id="3.30.9.10">
    <property type="entry name" value="D-Amino Acid Oxidase, subunit A, domain 2"/>
    <property type="match status" value="1"/>
</dbReference>
<accession>A0A3E0GUZ7</accession>
<dbReference type="PRINTS" id="PR00420">
    <property type="entry name" value="RNGMNOXGNASE"/>
</dbReference>
<dbReference type="SUPFAM" id="SSF51905">
    <property type="entry name" value="FAD/NAD(P)-binding domain"/>
    <property type="match status" value="1"/>
</dbReference>
<dbReference type="RefSeq" id="WP_116181326.1">
    <property type="nucleotide sequence ID" value="NZ_CP144375.1"/>
</dbReference>
<keyword evidence="3" id="KW-1185">Reference proteome</keyword>
<dbReference type="InterPro" id="IPR002938">
    <property type="entry name" value="FAD-bd"/>
</dbReference>
<proteinExistence type="predicted"/>
<evidence type="ECO:0000259" key="1">
    <source>
        <dbReference type="Pfam" id="PF01494"/>
    </source>
</evidence>
<dbReference type="PANTHER" id="PTHR46865:SF2">
    <property type="entry name" value="MONOOXYGENASE"/>
    <property type="match status" value="1"/>
</dbReference>
<feature type="domain" description="FAD-binding" evidence="1">
    <location>
        <begin position="5"/>
        <end position="318"/>
    </location>
</feature>
<sequence length="411" mass="45113">MTKNILISGASIAGPALAYWLREHGYDVTVVERAPAPRPGGYKIDVRGKAMEVLRRMGLVDEVRRHHTDMRGGAFLDGKGRTIVEMDADTVGFRDPTDVEVLRGDLARILLAATQGVEYVYGDSITAITEDDHGVAVTFERSLPRRFDLVIGADGLHSTVRALAFGPEERFLRSLGHHIAIFSVPNMLDLDRWETIQAEKGRTLNVYSTRQDSQAKAAFMFTSPAQQYGRRDTARQQQILAEVFAEHGWIAPNLLAAMPDAPDFYFDGMSVVEMEHWSTGRVALVGDAAYSPSPASGQGTSLALVGAYVLAGELAAAKGDHMAAFVAYEERMRHFVTVNQAQSKNIKRMVAGSGLMLRLNALMMRLMPYMPGAAKIMDKVLAEIREVSNAIDLPDYESRPGSRTEAVRNGS</sequence>
<evidence type="ECO:0000313" key="3">
    <source>
        <dbReference type="Proteomes" id="UP000256269"/>
    </source>
</evidence>
<protein>
    <submittedName>
        <fullName evidence="2">2-polyprenyl-6-methoxyphenol hydroxylase-like FAD-dependent oxidoreductase</fullName>
    </submittedName>
</protein>
<comment type="caution">
    <text evidence="2">The sequence shown here is derived from an EMBL/GenBank/DDBJ whole genome shotgun (WGS) entry which is preliminary data.</text>
</comment>
<name>A0A3E0GUZ7_9PSEU</name>
<evidence type="ECO:0000313" key="2">
    <source>
        <dbReference type="EMBL" id="REH29499.1"/>
    </source>
</evidence>